<evidence type="ECO:0000256" key="4">
    <source>
        <dbReference type="ARBA" id="ARBA00022491"/>
    </source>
</evidence>
<reference evidence="21" key="1">
    <citation type="submission" date="2015-07" db="EMBL/GenBank/DDBJ databases">
        <authorList>
            <person name="Rodrigo-Torres Lidia"/>
            <person name="Arahal R.David."/>
        </authorList>
    </citation>
    <scope>NUCLEOTIDE SEQUENCE [LARGE SCALE GENOMIC DNA]</scope>
    <source>
        <strain evidence="21">CECT 5096</strain>
    </source>
</reference>
<keyword evidence="4" id="KW-0678">Repressor</keyword>
<dbReference type="GO" id="GO:0000160">
    <property type="term" value="P:phosphorelay signal transduction system"/>
    <property type="evidence" value="ECO:0007669"/>
    <property type="project" value="UniProtKB-KW"/>
</dbReference>
<dbReference type="GO" id="GO:0005524">
    <property type="term" value="F:ATP binding"/>
    <property type="evidence" value="ECO:0007669"/>
    <property type="project" value="UniProtKB-KW"/>
</dbReference>
<evidence type="ECO:0000256" key="8">
    <source>
        <dbReference type="ARBA" id="ARBA00023012"/>
    </source>
</evidence>
<dbReference type="CDD" id="cd00009">
    <property type="entry name" value="AAA"/>
    <property type="match status" value="1"/>
</dbReference>
<dbReference type="PROSITE" id="PS00675">
    <property type="entry name" value="SIGMA54_INTERACT_1"/>
    <property type="match status" value="1"/>
</dbReference>
<evidence type="ECO:0000313" key="20">
    <source>
        <dbReference type="EMBL" id="CTQ71720.1"/>
    </source>
</evidence>
<protein>
    <recommendedName>
        <fullName evidence="2">DNA-binding transcriptional regulator NtrC</fullName>
    </recommendedName>
    <alternativeName>
        <fullName evidence="14">Nitrogen regulation protein NR(I)</fullName>
    </alternativeName>
    <alternativeName>
        <fullName evidence="15">Nitrogen regulator I</fullName>
    </alternativeName>
</protein>
<dbReference type="InterPro" id="IPR025662">
    <property type="entry name" value="Sigma_54_int_dom_ATP-bd_1"/>
</dbReference>
<keyword evidence="13" id="KW-0535">Nitrogen fixation</keyword>
<evidence type="ECO:0000256" key="16">
    <source>
        <dbReference type="ARBA" id="ARBA00043886"/>
    </source>
</evidence>
<proteinExistence type="predicted"/>
<evidence type="ECO:0000313" key="21">
    <source>
        <dbReference type="Proteomes" id="UP000049983"/>
    </source>
</evidence>
<dbReference type="Pfam" id="PF25601">
    <property type="entry name" value="AAA_lid_14"/>
    <property type="match status" value="1"/>
</dbReference>
<dbReference type="PANTHER" id="PTHR32071:SF95">
    <property type="entry name" value="DNA-BINDING TRANSCRIPTIONAL REGULATOR NTRC"/>
    <property type="match status" value="1"/>
</dbReference>
<evidence type="ECO:0000256" key="11">
    <source>
        <dbReference type="ARBA" id="ARBA00023159"/>
    </source>
</evidence>
<dbReference type="SUPFAM" id="SSF52172">
    <property type="entry name" value="CheY-like"/>
    <property type="match status" value="1"/>
</dbReference>
<accession>A0A0M7A3P1</accession>
<evidence type="ECO:0000256" key="2">
    <source>
        <dbReference type="ARBA" id="ARBA00019059"/>
    </source>
</evidence>
<keyword evidence="10" id="KW-0238">DNA-binding</keyword>
<dbReference type="SMART" id="SM00382">
    <property type="entry name" value="AAA"/>
    <property type="match status" value="1"/>
</dbReference>
<dbReference type="Proteomes" id="UP000049983">
    <property type="component" value="Unassembled WGS sequence"/>
</dbReference>
<dbReference type="SMART" id="SM00448">
    <property type="entry name" value="REC"/>
    <property type="match status" value="1"/>
</dbReference>
<evidence type="ECO:0000256" key="7">
    <source>
        <dbReference type="ARBA" id="ARBA00022840"/>
    </source>
</evidence>
<dbReference type="InterPro" id="IPR025943">
    <property type="entry name" value="Sigma_54_int_dom_ATP-bd_2"/>
</dbReference>
<dbReference type="PANTHER" id="PTHR32071">
    <property type="entry name" value="TRANSCRIPTIONAL REGULATORY PROTEIN"/>
    <property type="match status" value="1"/>
</dbReference>
<dbReference type="PROSITE" id="PS00688">
    <property type="entry name" value="SIGMA54_INTERACT_3"/>
    <property type="match status" value="1"/>
</dbReference>
<organism evidence="20 21">
    <name type="scientific">Roseibium album</name>
    <dbReference type="NCBI Taxonomy" id="311410"/>
    <lineage>
        <taxon>Bacteria</taxon>
        <taxon>Pseudomonadati</taxon>
        <taxon>Pseudomonadota</taxon>
        <taxon>Alphaproteobacteria</taxon>
        <taxon>Hyphomicrobiales</taxon>
        <taxon>Stappiaceae</taxon>
        <taxon>Roseibium</taxon>
    </lineage>
</organism>
<dbReference type="PROSITE" id="PS50110">
    <property type="entry name" value="RESPONSE_REGULATORY"/>
    <property type="match status" value="1"/>
</dbReference>
<dbReference type="PROSITE" id="PS00676">
    <property type="entry name" value="SIGMA54_INTERACT_2"/>
    <property type="match status" value="1"/>
</dbReference>
<dbReference type="PRINTS" id="PR01590">
    <property type="entry name" value="HTHFIS"/>
</dbReference>
<dbReference type="Gene3D" id="1.10.10.60">
    <property type="entry name" value="Homeodomain-like"/>
    <property type="match status" value="1"/>
</dbReference>
<evidence type="ECO:0000256" key="9">
    <source>
        <dbReference type="ARBA" id="ARBA00023015"/>
    </source>
</evidence>
<sequence>MLGRFIYPIATIMVRNETNRSELIRPMQASSGKILIVDDDPIQRRLLEEAVKKFGYRSKTAENGVEAMRVMSGPEASEIDLIILDMVMPELDGLGVLEQLRGNKNATPVIVQTGHGGIDTVVSVMNAGAQDFVVKPVAPERLNVSIRNLLKTSALEDEITRFRKQASGTLTFADIITHSAAMERVISLGKRAAASNIPILIEGESGVGKEMIASAIQGSSDRRSKPLVAVNCGAIPENLVESILFGHEKGAFTGAVDKHVGKFQEAHGGTLFLDEVGELPQDVQVKLLRAIQENEIDPIGGRRPVKVDFRLISATNRRLIDQVKEGVFREDLYYRLNVFPIWIPPLRDRREDIPALTRHFLARFAAEEGKPHVAGVAADTLAMLQDYHWPGNIRQLENAVFRAVVLCDGAQLTAYDFPQIAAAVDQPTVEPVAPVQHHPAEQETPAHSATADPVMQARPASGEQSSSSPQSGFEFAAPFGFMRNLDREGHVRKLADIEEELIRAAINHYSGRMTEVAKRLGIGRSTLYRKLKEYGLEDNDRNAAA</sequence>
<dbReference type="InterPro" id="IPR011006">
    <property type="entry name" value="CheY-like_superfamily"/>
</dbReference>
<gene>
    <name evidence="20" type="primary">glnG_1</name>
    <name evidence="20" type="ORF">LA5096_03021</name>
</gene>
<keyword evidence="9" id="KW-0805">Transcription regulation</keyword>
<evidence type="ECO:0000256" key="13">
    <source>
        <dbReference type="ARBA" id="ARBA00023231"/>
    </source>
</evidence>
<evidence type="ECO:0000256" key="10">
    <source>
        <dbReference type="ARBA" id="ARBA00023125"/>
    </source>
</evidence>
<dbReference type="SUPFAM" id="SSF52540">
    <property type="entry name" value="P-loop containing nucleoside triphosphate hydrolases"/>
    <property type="match status" value="1"/>
</dbReference>
<comment type="function">
    <text evidence="16">Member of the two-component regulatory system NtrB/NtrC, which controls expression of the nitrogen-regulated (ntr) genes in response to nitrogen limitation. Phosphorylated NtrC binds directly to DNA and stimulates the formation of open promoter-sigma54-RNA polymerase complexes.</text>
</comment>
<comment type="subcellular location">
    <subcellularLocation>
        <location evidence="1">Cytoplasm</location>
    </subcellularLocation>
</comment>
<evidence type="ECO:0000256" key="1">
    <source>
        <dbReference type="ARBA" id="ARBA00004496"/>
    </source>
</evidence>
<dbReference type="InterPro" id="IPR027417">
    <property type="entry name" value="P-loop_NTPase"/>
</dbReference>
<dbReference type="Pfam" id="PF00072">
    <property type="entry name" value="Response_reg"/>
    <property type="match status" value="1"/>
</dbReference>
<evidence type="ECO:0000256" key="17">
    <source>
        <dbReference type="PROSITE-ProRule" id="PRU00169"/>
    </source>
</evidence>
<dbReference type="AlphaFoldDB" id="A0A0M7A3P1"/>
<dbReference type="GO" id="GO:0006355">
    <property type="term" value="P:regulation of DNA-templated transcription"/>
    <property type="evidence" value="ECO:0007669"/>
    <property type="project" value="InterPro"/>
</dbReference>
<dbReference type="InterPro" id="IPR002078">
    <property type="entry name" value="Sigma_54_int"/>
</dbReference>
<dbReference type="InterPro" id="IPR003593">
    <property type="entry name" value="AAA+_ATPase"/>
</dbReference>
<feature type="modified residue" description="4-aspartylphosphate" evidence="17">
    <location>
        <position position="85"/>
    </location>
</feature>
<evidence type="ECO:0000259" key="18">
    <source>
        <dbReference type="PROSITE" id="PS50045"/>
    </source>
</evidence>
<evidence type="ECO:0000256" key="6">
    <source>
        <dbReference type="ARBA" id="ARBA00022741"/>
    </source>
</evidence>
<keyword evidence="11" id="KW-0010">Activator</keyword>
<dbReference type="CDD" id="cd00156">
    <property type="entry name" value="REC"/>
    <property type="match status" value="1"/>
</dbReference>
<feature type="domain" description="Response regulatory" evidence="19">
    <location>
        <begin position="33"/>
        <end position="150"/>
    </location>
</feature>
<evidence type="ECO:0000259" key="19">
    <source>
        <dbReference type="PROSITE" id="PS50110"/>
    </source>
</evidence>
<dbReference type="SUPFAM" id="SSF46689">
    <property type="entry name" value="Homeodomain-like"/>
    <property type="match status" value="1"/>
</dbReference>
<dbReference type="PROSITE" id="PS50045">
    <property type="entry name" value="SIGMA54_INTERACT_4"/>
    <property type="match status" value="1"/>
</dbReference>
<dbReference type="InterPro" id="IPR025944">
    <property type="entry name" value="Sigma_54_int_dom_CS"/>
</dbReference>
<dbReference type="STRING" id="311410.LA5095_01767"/>
<dbReference type="GO" id="GO:0043565">
    <property type="term" value="F:sequence-specific DNA binding"/>
    <property type="evidence" value="ECO:0007669"/>
    <property type="project" value="InterPro"/>
</dbReference>
<evidence type="ECO:0000256" key="3">
    <source>
        <dbReference type="ARBA" id="ARBA00022490"/>
    </source>
</evidence>
<dbReference type="Pfam" id="PF00158">
    <property type="entry name" value="Sigma54_activat"/>
    <property type="match status" value="1"/>
</dbReference>
<dbReference type="Gene3D" id="3.40.50.2300">
    <property type="match status" value="1"/>
</dbReference>
<feature type="domain" description="Sigma-54 factor interaction" evidence="18">
    <location>
        <begin position="175"/>
        <end position="405"/>
    </location>
</feature>
<dbReference type="GO" id="GO:0005737">
    <property type="term" value="C:cytoplasm"/>
    <property type="evidence" value="ECO:0007669"/>
    <property type="project" value="UniProtKB-SubCell"/>
</dbReference>
<dbReference type="InterPro" id="IPR058031">
    <property type="entry name" value="AAA_lid_NorR"/>
</dbReference>
<keyword evidence="6" id="KW-0547">Nucleotide-binding</keyword>
<evidence type="ECO:0000256" key="14">
    <source>
        <dbReference type="ARBA" id="ARBA00029881"/>
    </source>
</evidence>
<keyword evidence="5 17" id="KW-0597">Phosphoprotein</keyword>
<dbReference type="EMBL" id="CXWC01000010">
    <property type="protein sequence ID" value="CTQ71720.1"/>
    <property type="molecule type" value="Genomic_DNA"/>
</dbReference>
<evidence type="ECO:0000256" key="5">
    <source>
        <dbReference type="ARBA" id="ARBA00022553"/>
    </source>
</evidence>
<name>A0A0M7A3P1_9HYPH</name>
<keyword evidence="21" id="KW-1185">Reference proteome</keyword>
<evidence type="ECO:0000256" key="15">
    <source>
        <dbReference type="ARBA" id="ARBA00031910"/>
    </source>
</evidence>
<dbReference type="InterPro" id="IPR009057">
    <property type="entry name" value="Homeodomain-like_sf"/>
</dbReference>
<dbReference type="Pfam" id="PF02954">
    <property type="entry name" value="HTH_8"/>
    <property type="match status" value="1"/>
</dbReference>
<dbReference type="InterPro" id="IPR001789">
    <property type="entry name" value="Sig_transdc_resp-reg_receiver"/>
</dbReference>
<keyword evidence="3" id="KW-0963">Cytoplasm</keyword>
<dbReference type="FunFam" id="3.40.50.300:FF:000006">
    <property type="entry name" value="DNA-binding transcriptional regulator NtrC"/>
    <property type="match status" value="1"/>
</dbReference>
<keyword evidence="8" id="KW-0902">Two-component regulatory system</keyword>
<dbReference type="InterPro" id="IPR002197">
    <property type="entry name" value="HTH_Fis"/>
</dbReference>
<dbReference type="Gene3D" id="1.10.8.60">
    <property type="match status" value="1"/>
</dbReference>
<keyword evidence="12" id="KW-0804">Transcription</keyword>
<keyword evidence="7" id="KW-0067">ATP-binding</keyword>
<dbReference type="Gene3D" id="3.40.50.300">
    <property type="entry name" value="P-loop containing nucleotide triphosphate hydrolases"/>
    <property type="match status" value="1"/>
</dbReference>
<evidence type="ECO:0000256" key="12">
    <source>
        <dbReference type="ARBA" id="ARBA00023163"/>
    </source>
</evidence>